<evidence type="ECO:0000256" key="1">
    <source>
        <dbReference type="ARBA" id="ARBA00022801"/>
    </source>
</evidence>
<dbReference type="InterPro" id="IPR032287">
    <property type="entry name" value="DUF4838"/>
</dbReference>
<keyword evidence="1" id="KW-0378">Hydrolase</keyword>
<dbReference type="Gene3D" id="3.30.379.10">
    <property type="entry name" value="Chitobiase/beta-hexosaminidase domain 2-like"/>
    <property type="match status" value="1"/>
</dbReference>
<dbReference type="Pfam" id="PF16126">
    <property type="entry name" value="DUF4838"/>
    <property type="match status" value="1"/>
</dbReference>
<dbReference type="InterPro" id="IPR029018">
    <property type="entry name" value="Hex-like_dom2"/>
</dbReference>
<dbReference type="AlphaFoldDB" id="A0A2U1AJD3"/>
<dbReference type="PANTHER" id="PTHR47406:SF2">
    <property type="entry name" value="ALPHA GLUCURONIDASE N-TERMINAL DOMAIN-CONTAINING PROTEIN"/>
    <property type="match status" value="1"/>
</dbReference>
<sequence>MSFFVRTCMKSLLLIVIGFTVSVMPAATALELIRKTSSATIVIPAEAGPYEKFAAEELQTLLLKSTGVALPIVADNSQEITPAIFIGAHPANAALAAKLNEFSTRYDRFAWECKNDRIFITAPSNSALSYAVWDFLEKTTGIDFLIPGEMGAYIPRLDELNINDRTVLEAPAFDFRSYSINADSYNPDEHGFNAGEMFRFRNRFNMWRALDPADTYGWLGSGHSYNHFLPITRYAAEHPEWFNLQADGSRKTTPENGWQLCLTNAESAREFIQNAIPEIEGMKARGIPEERILLCAGANDTVAWCLCEPCQALRDPDGTWSSAVLNYTNLLARELAKTHPKVNVLHYVYSDYGRIPSKVAPAPGVAACITSWTADGSLAVNHTASMFDPVKNAICKAVGDYFAAHCQGIMNYGYYGHYSIFVPFPMVRQIAGDMRGLAAYSNVTGSLSETHNMWATQSPNFYIHAKMMWDPSQDEYELLANYCRKYFGPAGELGFRYFDLLQQRMNSLDRMIGTTAELPAFLDRDVLARCRSLIDAMKPMLAEMDEATRFRTQMVIDGFCLTEKFVEAMELFNWGNDIASRNKILENIAWIENYCQSPVGRFAFEYPMVEGELNQIRMGLQADLLNLPEGNSRFGGSLMWGGGVKFYAVTDNMRPDMWGYLVPAGGTGTLKLPLQAAAGRRITGLNIWCVPDKAETDLYVVADGTEHLVAQKLDNYRQVSIPAELLGCNRLEVVFKSKVEQANQYGLCGLNLEMEVR</sequence>
<proteinExistence type="predicted"/>
<evidence type="ECO:0000313" key="2">
    <source>
        <dbReference type="EMBL" id="PVY36539.1"/>
    </source>
</evidence>
<dbReference type="EMBL" id="QEKH01000035">
    <property type="protein sequence ID" value="PVY36539.1"/>
    <property type="molecule type" value="Genomic_DNA"/>
</dbReference>
<comment type="caution">
    <text evidence="2">The sequence shown here is derived from an EMBL/GenBank/DDBJ whole genome shotgun (WGS) entry which is preliminary data.</text>
</comment>
<name>A0A2U1AJD3_9BACT</name>
<gene>
    <name evidence="2" type="ORF">C8D82_1355</name>
</gene>
<dbReference type="OrthoDB" id="5136785at2"/>
<dbReference type="GeneID" id="78296773"/>
<dbReference type="GO" id="GO:0005975">
    <property type="term" value="P:carbohydrate metabolic process"/>
    <property type="evidence" value="ECO:0007669"/>
    <property type="project" value="UniProtKB-ARBA"/>
</dbReference>
<dbReference type="Proteomes" id="UP000245959">
    <property type="component" value="Unassembled WGS sequence"/>
</dbReference>
<protein>
    <submittedName>
        <fullName evidence="2">Uncharacterized protein DUF4838</fullName>
    </submittedName>
</protein>
<dbReference type="PANTHER" id="PTHR47406">
    <property type="entry name" value="COAGULATION FACTOR 5/8 TYPE, C-TERMINAL"/>
    <property type="match status" value="1"/>
</dbReference>
<dbReference type="RefSeq" id="WP_116885502.1">
    <property type="nucleotide sequence ID" value="NZ_CABMMC010000108.1"/>
</dbReference>
<keyword evidence="3" id="KW-1185">Reference proteome</keyword>
<organism evidence="2 3">
    <name type="scientific">Victivallis vadensis</name>
    <dbReference type="NCBI Taxonomy" id="172901"/>
    <lineage>
        <taxon>Bacteria</taxon>
        <taxon>Pseudomonadati</taxon>
        <taxon>Lentisphaerota</taxon>
        <taxon>Lentisphaeria</taxon>
        <taxon>Victivallales</taxon>
        <taxon>Victivallaceae</taxon>
        <taxon>Victivallis</taxon>
    </lineage>
</organism>
<dbReference type="GO" id="GO:0016787">
    <property type="term" value="F:hydrolase activity"/>
    <property type="evidence" value="ECO:0007669"/>
    <property type="project" value="UniProtKB-KW"/>
</dbReference>
<accession>A0A2U1AJD3</accession>
<reference evidence="2 3" key="1">
    <citation type="submission" date="2018-04" db="EMBL/GenBank/DDBJ databases">
        <title>Genomic Encyclopedia of Type Strains, Phase IV (KMG-IV): sequencing the most valuable type-strain genomes for metagenomic binning, comparative biology and taxonomic classification.</title>
        <authorList>
            <person name="Goeker M."/>
        </authorList>
    </citation>
    <scope>NUCLEOTIDE SEQUENCE [LARGE SCALE GENOMIC DNA]</scope>
    <source>
        <strain evidence="2 3">DSM 14823</strain>
    </source>
</reference>
<evidence type="ECO:0000313" key="3">
    <source>
        <dbReference type="Proteomes" id="UP000245959"/>
    </source>
</evidence>